<feature type="transmembrane region" description="Helical" evidence="3">
    <location>
        <begin position="211"/>
        <end position="229"/>
    </location>
</feature>
<dbReference type="GeneID" id="110973841"/>
<gene>
    <name evidence="7" type="primary">LOC110973841</name>
</gene>
<feature type="transmembrane region" description="Helical" evidence="3">
    <location>
        <begin position="566"/>
        <end position="591"/>
    </location>
</feature>
<evidence type="ECO:0000256" key="2">
    <source>
        <dbReference type="SAM" id="MobiDB-lite"/>
    </source>
</evidence>
<dbReference type="PANTHER" id="PTHR11360:SF284">
    <property type="entry name" value="EG:103B4.3 PROTEIN-RELATED"/>
    <property type="match status" value="1"/>
</dbReference>
<dbReference type="InterPro" id="IPR011701">
    <property type="entry name" value="MFS"/>
</dbReference>
<dbReference type="Pfam" id="PF07690">
    <property type="entry name" value="MFS_1"/>
    <property type="match status" value="2"/>
</dbReference>
<feature type="domain" description="Major facilitator superfamily (MFS) profile" evidence="5">
    <location>
        <begin position="567"/>
        <end position="1014"/>
    </location>
</feature>
<dbReference type="AlphaFoldDB" id="A0A8B7XIQ6"/>
<keyword evidence="3" id="KW-0472">Membrane</keyword>
<feature type="transmembrane region" description="Helical" evidence="3">
    <location>
        <begin position="393"/>
        <end position="414"/>
    </location>
</feature>
<evidence type="ECO:0000256" key="1">
    <source>
        <dbReference type="ARBA" id="ARBA00004141"/>
    </source>
</evidence>
<protein>
    <submittedName>
        <fullName evidence="7">Uncharacterized protein LOC110973841</fullName>
    </submittedName>
</protein>
<dbReference type="Proteomes" id="UP000694845">
    <property type="component" value="Unplaced"/>
</dbReference>
<keyword evidence="4" id="KW-0732">Signal</keyword>
<evidence type="ECO:0000313" key="6">
    <source>
        <dbReference type="Proteomes" id="UP000694845"/>
    </source>
</evidence>
<dbReference type="PROSITE" id="PS50850">
    <property type="entry name" value="MFS"/>
    <property type="match status" value="2"/>
</dbReference>
<feature type="region of interest" description="Disordered" evidence="2">
    <location>
        <begin position="259"/>
        <end position="288"/>
    </location>
</feature>
<feature type="transmembrane region" description="Helical" evidence="3">
    <location>
        <begin position="656"/>
        <end position="681"/>
    </location>
</feature>
<feature type="transmembrane region" description="Helical" evidence="3">
    <location>
        <begin position="484"/>
        <end position="506"/>
    </location>
</feature>
<dbReference type="RefSeq" id="XP_022080683.1">
    <property type="nucleotide sequence ID" value="XM_022224991.1"/>
</dbReference>
<feature type="transmembrane region" description="Helical" evidence="3">
    <location>
        <begin position="365"/>
        <end position="386"/>
    </location>
</feature>
<feature type="transmembrane region" description="Helical" evidence="3">
    <location>
        <begin position="871"/>
        <end position="892"/>
    </location>
</feature>
<feature type="transmembrane region" description="Helical" evidence="3">
    <location>
        <begin position="633"/>
        <end position="650"/>
    </location>
</feature>
<feature type="region of interest" description="Disordered" evidence="2">
    <location>
        <begin position="24"/>
        <end position="44"/>
    </location>
</feature>
<feature type="transmembrane region" description="Helical" evidence="3">
    <location>
        <begin position="145"/>
        <end position="170"/>
    </location>
</feature>
<evidence type="ECO:0000313" key="7">
    <source>
        <dbReference type="RefSeq" id="XP_022080683.1"/>
    </source>
</evidence>
<feature type="transmembrane region" description="Helical" evidence="3">
    <location>
        <begin position="603"/>
        <end position="621"/>
    </location>
</feature>
<feature type="chain" id="PRO_5034956742" evidence="4">
    <location>
        <begin position="19"/>
        <end position="1032"/>
    </location>
</feature>
<feature type="transmembrane region" description="Helical" evidence="3">
    <location>
        <begin position="899"/>
        <end position="916"/>
    </location>
</feature>
<feature type="transmembrane region" description="Helical" evidence="3">
    <location>
        <begin position="954"/>
        <end position="978"/>
    </location>
</feature>
<dbReference type="GO" id="GO:0008028">
    <property type="term" value="F:monocarboxylic acid transmembrane transporter activity"/>
    <property type="evidence" value="ECO:0007669"/>
    <property type="project" value="TreeGrafter"/>
</dbReference>
<feature type="transmembrane region" description="Helical" evidence="3">
    <location>
        <begin position="922"/>
        <end position="947"/>
    </location>
</feature>
<dbReference type="InterPro" id="IPR036259">
    <property type="entry name" value="MFS_trans_sf"/>
</dbReference>
<keyword evidence="3" id="KW-1133">Transmembrane helix</keyword>
<feature type="transmembrane region" description="Helical" evidence="3">
    <location>
        <begin position="990"/>
        <end position="1011"/>
    </location>
</feature>
<evidence type="ECO:0000256" key="4">
    <source>
        <dbReference type="SAM" id="SignalP"/>
    </source>
</evidence>
<feature type="transmembrane region" description="Helical" evidence="3">
    <location>
        <begin position="122"/>
        <end position="139"/>
    </location>
</feature>
<feature type="transmembrane region" description="Helical" evidence="3">
    <location>
        <begin position="182"/>
        <end position="199"/>
    </location>
</feature>
<evidence type="ECO:0000256" key="3">
    <source>
        <dbReference type="SAM" id="Phobius"/>
    </source>
</evidence>
<dbReference type="SUPFAM" id="SSF103473">
    <property type="entry name" value="MFS general substrate transporter"/>
    <property type="match status" value="2"/>
</dbReference>
<keyword evidence="6" id="KW-1185">Reference proteome</keyword>
<dbReference type="InterPro" id="IPR020846">
    <property type="entry name" value="MFS_dom"/>
</dbReference>
<feature type="transmembrane region" description="Helical" evidence="3">
    <location>
        <begin position="722"/>
        <end position="740"/>
    </location>
</feature>
<feature type="transmembrane region" description="Helical" evidence="3">
    <location>
        <begin position="325"/>
        <end position="345"/>
    </location>
</feature>
<dbReference type="CDD" id="cd17352">
    <property type="entry name" value="MFS_MCT_SLC16"/>
    <property type="match status" value="1"/>
</dbReference>
<dbReference type="OrthoDB" id="2213137at2759"/>
<dbReference type="Gene3D" id="1.20.1250.20">
    <property type="entry name" value="MFS general substrate transporter like domains"/>
    <property type="match status" value="2"/>
</dbReference>
<organism evidence="6 7">
    <name type="scientific">Acanthaster planci</name>
    <name type="common">Crown-of-thorns starfish</name>
    <dbReference type="NCBI Taxonomy" id="133434"/>
    <lineage>
        <taxon>Eukaryota</taxon>
        <taxon>Metazoa</taxon>
        <taxon>Echinodermata</taxon>
        <taxon>Eleutherozoa</taxon>
        <taxon>Asterozoa</taxon>
        <taxon>Asteroidea</taxon>
        <taxon>Valvatacea</taxon>
        <taxon>Valvatida</taxon>
        <taxon>Acanthasteridae</taxon>
        <taxon>Acanthaster</taxon>
    </lineage>
</organism>
<feature type="domain" description="Major facilitator superfamily (MFS) profile" evidence="5">
    <location>
        <begin position="56"/>
        <end position="508"/>
    </location>
</feature>
<proteinExistence type="predicted"/>
<keyword evidence="3" id="KW-0812">Transmembrane</keyword>
<evidence type="ECO:0000259" key="5">
    <source>
        <dbReference type="PROSITE" id="PS50850"/>
    </source>
</evidence>
<feature type="transmembrane region" description="Helical" evidence="3">
    <location>
        <begin position="831"/>
        <end position="851"/>
    </location>
</feature>
<dbReference type="GO" id="GO:0016020">
    <property type="term" value="C:membrane"/>
    <property type="evidence" value="ECO:0007669"/>
    <property type="project" value="UniProtKB-SubCell"/>
</dbReference>
<feature type="signal peptide" evidence="4">
    <location>
        <begin position="1"/>
        <end position="18"/>
    </location>
</feature>
<feature type="transmembrane region" description="Helical" evidence="3">
    <location>
        <begin position="55"/>
        <end position="81"/>
    </location>
</feature>
<feature type="transmembrane region" description="Helical" evidence="3">
    <location>
        <begin position="693"/>
        <end position="710"/>
    </location>
</feature>
<dbReference type="InterPro" id="IPR050327">
    <property type="entry name" value="Proton-linked_MCT"/>
</dbReference>
<feature type="transmembrane region" description="Helical" evidence="3">
    <location>
        <begin position="449"/>
        <end position="472"/>
    </location>
</feature>
<reference evidence="7" key="1">
    <citation type="submission" date="2025-08" db="UniProtKB">
        <authorList>
            <consortium name="RefSeq"/>
        </authorList>
    </citation>
    <scope>IDENTIFICATION</scope>
</reference>
<accession>A0A8B7XIQ6</accession>
<feature type="transmembrane region" description="Helical" evidence="3">
    <location>
        <begin position="420"/>
        <end position="442"/>
    </location>
</feature>
<dbReference type="OMA" id="NDATWPS"/>
<sequence length="1032" mass="110884">MNFLFLFSFSIWILPFQRHLNTTAMNQGTPRGRDPQNPHRGRGCGRLRVTRWGRVVVIASFLTFLLHDGVLGTFGAFIPLLQMEFQEGSGQLGWVVSSGVAVENFSGPMGNIVVKRIGCRRAIMLGGALLACGTAIASFASSVYHLFACLGLVAGLGGSIIHVSIVVAVGEFYNKHYTVANGIAYAGPGAGVFAFPPLIEYLNENYGWRGSLLIEAAIVANVVMMGALFRPAAWFKSRLRIQNDFKDDDAVRRLDDGQLATDQDGKGIGGSGEDKSSDSEISEFSSEIEDSRKISAIQVGNDGGCTSKSSRRTSRRKSILTQTNTPAMLAMFVACVFHTAGYSGVSVHVVNQAVSSGMTTQQASFLLSCVGIGSLVGRLTHGWFLTRKYITPSWMYSLTLVVSLAATITLPLTTTFRGKIPSATAVGFCSGVYFSLVAVILRELVGIRYLGVAFGISLFCSGVGTTLGGYVIGVLKDVTGNYRIPYYLISVFFAVATSFSLPRPVIQSYRARSNRRLGFRPTSHVSCLKRSGQGVIDDTTDPKLQANQPQRGLGCGQRRITRWGRVVVVASFLAFLLHNGVLGTFGIFVPILQEEFEEGSGSLGWAVSSGIAVECFTGPLGNIVVRRIGCRRAVMLGGALVACGTATASFSTSVYHLFVCLGIIAGLGGSIVHVAIVVVIGRYYNRHFSVANGIAYAGPGAGVVVFPPLIQHLNETYDWRQSLIILSAIVSNVMVMGALMRPTSKFKSHFRKTRVVKHNNLNLEVEYEPVETGEGGGEEHVDRRISETSKCEDTFQGNSTSEPATEAFSISKSLSLCGKAVRSRLKRITNAPAILAMFVACVFHTAGYSGVSFHLVNQAVSSGMTTKQASILLTCVGIGSVMGRLTHGWFLTRKHITPFWMYSLSLLASIVTTATFPNTTTFWGKIASATVIGLGSGVYFSLVAVILRELVGIVYLGVAFGISLFCSGLGTTLGGFVVGAVRDATRSTCIPYYLISVFFAIAAMLSLPLPVNQCYRERRSRHPASVPESTAV</sequence>
<dbReference type="KEGG" id="aplc:110973841"/>
<comment type="subcellular location">
    <subcellularLocation>
        <location evidence="1">Membrane</location>
        <topology evidence="1">Multi-pass membrane protein</topology>
    </subcellularLocation>
</comment>
<dbReference type="PANTHER" id="PTHR11360">
    <property type="entry name" value="MONOCARBOXYLATE TRANSPORTER"/>
    <property type="match status" value="1"/>
</dbReference>
<name>A0A8B7XIQ6_ACAPL</name>